<protein>
    <submittedName>
        <fullName evidence="5">1-acyl-sn-glycerol-3-phosphate acyltransferase</fullName>
    </submittedName>
</protein>
<dbReference type="SMART" id="SM00563">
    <property type="entry name" value="PlsC"/>
    <property type="match status" value="1"/>
</dbReference>
<proteinExistence type="predicted"/>
<keyword evidence="1 5" id="KW-0808">Transferase</keyword>
<dbReference type="AlphaFoldDB" id="A0A3D4SVF5"/>
<evidence type="ECO:0000256" key="2">
    <source>
        <dbReference type="ARBA" id="ARBA00023315"/>
    </source>
</evidence>
<evidence type="ECO:0000256" key="3">
    <source>
        <dbReference type="SAM" id="MobiDB-lite"/>
    </source>
</evidence>
<evidence type="ECO:0000313" key="6">
    <source>
        <dbReference type="Proteomes" id="UP000261739"/>
    </source>
</evidence>
<dbReference type="SUPFAM" id="SSF69593">
    <property type="entry name" value="Glycerol-3-phosphate (1)-acyltransferase"/>
    <property type="match status" value="1"/>
</dbReference>
<feature type="region of interest" description="Disordered" evidence="3">
    <location>
        <begin position="213"/>
        <end position="263"/>
    </location>
</feature>
<dbReference type="GO" id="GO:0003841">
    <property type="term" value="F:1-acylglycerol-3-phosphate O-acyltransferase activity"/>
    <property type="evidence" value="ECO:0007669"/>
    <property type="project" value="TreeGrafter"/>
</dbReference>
<dbReference type="GO" id="GO:0005886">
    <property type="term" value="C:plasma membrane"/>
    <property type="evidence" value="ECO:0007669"/>
    <property type="project" value="TreeGrafter"/>
</dbReference>
<sequence>MPNVLPWPARSVITATDGARPAPRQRRRGLYDAAKALAIALFRAQNISVRITGAGNIPLTGGLILAPNHRAYYDVIPVSLPLQLRGDRKPRYMLKKEAFVNRPVSRILVGLGGIAVDRTPGRGATSFSAAVDALSAGEVVAVFPQGTIRHTPDVGDLKTGTVRMAAAAGVPIVPVGCAGTEKLWTRGRRPRLFGRRVTVRVVVGEPFYVGSDSDTAGTADSAGTPDPAHIDVTAATGELRRRLQSVKDRADRADRADGTTAAG</sequence>
<comment type="caution">
    <text evidence="5">The sequence shown here is derived from an EMBL/GenBank/DDBJ whole genome shotgun (WGS) entry which is preliminary data.</text>
</comment>
<evidence type="ECO:0000256" key="1">
    <source>
        <dbReference type="ARBA" id="ARBA00022679"/>
    </source>
</evidence>
<evidence type="ECO:0000259" key="4">
    <source>
        <dbReference type="SMART" id="SM00563"/>
    </source>
</evidence>
<dbReference type="STRING" id="863239.GCA_000213935_01888"/>
<name>A0A3D4SVF5_9CORY</name>
<dbReference type="EMBL" id="DQID01000002">
    <property type="protein sequence ID" value="HCT13264.1"/>
    <property type="molecule type" value="Genomic_DNA"/>
</dbReference>
<dbReference type="GO" id="GO:0006654">
    <property type="term" value="P:phosphatidic acid biosynthetic process"/>
    <property type="evidence" value="ECO:0007669"/>
    <property type="project" value="TreeGrafter"/>
</dbReference>
<dbReference type="PANTHER" id="PTHR10434">
    <property type="entry name" value="1-ACYL-SN-GLYCEROL-3-PHOSPHATE ACYLTRANSFERASE"/>
    <property type="match status" value="1"/>
</dbReference>
<dbReference type="Proteomes" id="UP000261739">
    <property type="component" value="Unassembled WGS sequence"/>
</dbReference>
<dbReference type="PANTHER" id="PTHR10434:SF55">
    <property type="entry name" value="POSSIBLE ACYLTRANSFERASE"/>
    <property type="match status" value="1"/>
</dbReference>
<accession>A0A3D4SVF5</accession>
<feature type="compositionally biased region" description="Basic and acidic residues" evidence="3">
    <location>
        <begin position="238"/>
        <end position="257"/>
    </location>
</feature>
<dbReference type="InterPro" id="IPR002123">
    <property type="entry name" value="Plipid/glycerol_acylTrfase"/>
</dbReference>
<feature type="domain" description="Phospholipid/glycerol acyltransferase" evidence="4">
    <location>
        <begin position="63"/>
        <end position="180"/>
    </location>
</feature>
<keyword evidence="2 5" id="KW-0012">Acyltransferase</keyword>
<organism evidence="5 6">
    <name type="scientific">Corynebacterium nuruki</name>
    <dbReference type="NCBI Taxonomy" id="1032851"/>
    <lineage>
        <taxon>Bacteria</taxon>
        <taxon>Bacillati</taxon>
        <taxon>Actinomycetota</taxon>
        <taxon>Actinomycetes</taxon>
        <taxon>Mycobacteriales</taxon>
        <taxon>Corynebacteriaceae</taxon>
        <taxon>Corynebacterium</taxon>
    </lineage>
</organism>
<dbReference type="Pfam" id="PF01553">
    <property type="entry name" value="Acyltransferase"/>
    <property type="match status" value="1"/>
</dbReference>
<dbReference type="CDD" id="cd07989">
    <property type="entry name" value="LPLAT_AGPAT-like"/>
    <property type="match status" value="1"/>
</dbReference>
<dbReference type="RefSeq" id="WP_273050864.1">
    <property type="nucleotide sequence ID" value="NZ_DAITTW010000027.1"/>
</dbReference>
<reference evidence="5 6" key="1">
    <citation type="journal article" date="2018" name="Nat. Biotechnol.">
        <title>A standardized bacterial taxonomy based on genome phylogeny substantially revises the tree of life.</title>
        <authorList>
            <person name="Parks D.H."/>
            <person name="Chuvochina M."/>
            <person name="Waite D.W."/>
            <person name="Rinke C."/>
            <person name="Skarshewski A."/>
            <person name="Chaumeil P.A."/>
            <person name="Hugenholtz P."/>
        </authorList>
    </citation>
    <scope>NUCLEOTIDE SEQUENCE [LARGE SCALE GENOMIC DNA]</scope>
    <source>
        <strain evidence="5">UBA11247</strain>
    </source>
</reference>
<evidence type="ECO:0000313" key="5">
    <source>
        <dbReference type="EMBL" id="HCT13264.1"/>
    </source>
</evidence>
<gene>
    <name evidence="5" type="ORF">DIW82_00290</name>
</gene>